<feature type="region of interest" description="Disordered" evidence="1">
    <location>
        <begin position="1"/>
        <end position="54"/>
    </location>
</feature>
<protein>
    <submittedName>
        <fullName evidence="2">Uncharacterized protein</fullName>
    </submittedName>
</protein>
<feature type="compositionally biased region" description="Low complexity" evidence="1">
    <location>
        <begin position="199"/>
        <end position="210"/>
    </location>
</feature>
<feature type="compositionally biased region" description="Basic and acidic residues" evidence="1">
    <location>
        <begin position="414"/>
        <end position="423"/>
    </location>
</feature>
<feature type="compositionally biased region" description="Low complexity" evidence="1">
    <location>
        <begin position="478"/>
        <end position="495"/>
    </location>
</feature>
<feature type="region of interest" description="Disordered" evidence="1">
    <location>
        <begin position="190"/>
        <end position="295"/>
    </location>
</feature>
<evidence type="ECO:0000256" key="1">
    <source>
        <dbReference type="SAM" id="MobiDB-lite"/>
    </source>
</evidence>
<keyword evidence="3" id="KW-1185">Reference proteome</keyword>
<feature type="compositionally biased region" description="Polar residues" evidence="1">
    <location>
        <begin position="386"/>
        <end position="395"/>
    </location>
</feature>
<feature type="region of interest" description="Disordered" evidence="1">
    <location>
        <begin position="86"/>
        <end position="127"/>
    </location>
</feature>
<dbReference type="Proteomes" id="UP000224634">
    <property type="component" value="Unassembled WGS sequence"/>
</dbReference>
<feature type="compositionally biased region" description="Low complexity" evidence="1">
    <location>
        <begin position="86"/>
        <end position="95"/>
    </location>
</feature>
<name>A0A2B7YZV1_POLH7</name>
<comment type="caution">
    <text evidence="2">The sequence shown here is derived from an EMBL/GenBank/DDBJ whole genome shotgun (WGS) entry which is preliminary data.</text>
</comment>
<feature type="compositionally biased region" description="Pro residues" evidence="1">
    <location>
        <begin position="438"/>
        <end position="453"/>
    </location>
</feature>
<proteinExistence type="predicted"/>
<feature type="compositionally biased region" description="Low complexity" evidence="1">
    <location>
        <begin position="276"/>
        <end position="289"/>
    </location>
</feature>
<gene>
    <name evidence="2" type="ORF">AJ80_01833</name>
</gene>
<accession>A0A2B7YZV1</accession>
<evidence type="ECO:0000313" key="3">
    <source>
        <dbReference type="Proteomes" id="UP000224634"/>
    </source>
</evidence>
<feature type="compositionally biased region" description="Low complexity" evidence="1">
    <location>
        <begin position="426"/>
        <end position="437"/>
    </location>
</feature>
<feature type="compositionally biased region" description="Low complexity" evidence="1">
    <location>
        <begin position="517"/>
        <end position="530"/>
    </location>
</feature>
<sequence length="541" mass="59987">MASSLEEDLELLMSGGECPPRPPALPFDNVIPSPAQQQQQQQQKPQYKTPRLNLRKCRFSSLDTRDLRSEDVSLLVSRLSQQSYLDIQQRHQQQQRQHRRQQNRASPYALSPRSSSSNRRLSLSSRIYPDLKQRRAWPNLSYPSSHSYPSSSSSSSSSPTQPITPSTPMSLDAFLTLLDQSDELRSYTRRILDKRPRDSGSSSGGSAHSSFCAQQATGRHRDPSSGAGRYRPSPLSSSDDDEEMKYTFPGPQTIIRPAKVQNYSRQDQEERTSAFSTSPNLLPSSSSRSGSKDEMPEFRPALSWFNDLRMTNHEKDFFEELFTSEDGAADTTSSRGMSVQMTTCGMGAEMSSGLAYLNERRGYQDVAEVYMGNRLFFDDEEEESLGSPSVENEQGLQEREEGTGESSATQQLEMDYHHSRADSNADNNNIDIDMDIPIPTPTPTSLPTLPSPYPNKQSLQLPAAAAIEKANNNPLTPPRSTSVSGPGSPTSSSSPMKHEVEEQGQTENMEGEGRQDTTTTTMSPSTSTMSDFEIAIALMEG</sequence>
<dbReference type="AlphaFoldDB" id="A0A2B7YZV1"/>
<reference evidence="2 3" key="1">
    <citation type="submission" date="2017-10" db="EMBL/GenBank/DDBJ databases">
        <title>Comparative genomics in systemic dimorphic fungi from Ajellomycetaceae.</title>
        <authorList>
            <person name="Munoz J.F."/>
            <person name="Mcewen J.G."/>
            <person name="Clay O.K."/>
            <person name="Cuomo C.A."/>
        </authorList>
    </citation>
    <scope>NUCLEOTIDE SEQUENCE [LARGE SCALE GENOMIC DNA]</scope>
    <source>
        <strain evidence="2 3">UAMH7299</strain>
    </source>
</reference>
<feature type="compositionally biased region" description="Low complexity" evidence="1">
    <location>
        <begin position="141"/>
        <end position="168"/>
    </location>
</feature>
<organism evidence="2 3">
    <name type="scientific">Polytolypa hystricis (strain UAMH7299)</name>
    <dbReference type="NCBI Taxonomy" id="1447883"/>
    <lineage>
        <taxon>Eukaryota</taxon>
        <taxon>Fungi</taxon>
        <taxon>Dikarya</taxon>
        <taxon>Ascomycota</taxon>
        <taxon>Pezizomycotina</taxon>
        <taxon>Eurotiomycetes</taxon>
        <taxon>Eurotiomycetidae</taxon>
        <taxon>Onygenales</taxon>
        <taxon>Onygenales incertae sedis</taxon>
        <taxon>Polytolypa</taxon>
    </lineage>
</organism>
<feature type="compositionally biased region" description="Low complexity" evidence="1">
    <location>
        <begin position="104"/>
        <end position="126"/>
    </location>
</feature>
<dbReference type="EMBL" id="PDNA01000016">
    <property type="protein sequence ID" value="PGH26519.1"/>
    <property type="molecule type" value="Genomic_DNA"/>
</dbReference>
<feature type="region of interest" description="Disordered" evidence="1">
    <location>
        <begin position="139"/>
        <end position="168"/>
    </location>
</feature>
<feature type="region of interest" description="Disordered" evidence="1">
    <location>
        <begin position="380"/>
        <end position="457"/>
    </location>
</feature>
<evidence type="ECO:0000313" key="2">
    <source>
        <dbReference type="EMBL" id="PGH26519.1"/>
    </source>
</evidence>
<feature type="compositionally biased region" description="Acidic residues" evidence="1">
    <location>
        <begin position="1"/>
        <end position="10"/>
    </location>
</feature>
<feature type="region of interest" description="Disordered" evidence="1">
    <location>
        <begin position="471"/>
        <end position="530"/>
    </location>
</feature>